<keyword evidence="3 4" id="KW-0413">Isomerase</keyword>
<evidence type="ECO:0000256" key="6">
    <source>
        <dbReference type="PIRSR" id="PIRSR600821-52"/>
    </source>
</evidence>
<reference evidence="8" key="1">
    <citation type="submission" date="2022-03" db="EMBL/GenBank/DDBJ databases">
        <title>Draft Genome Sequence of Firmicute Strain S0AB, a Heterotrophic Iron/Sulfur-Oxidizing Extreme Acidophile.</title>
        <authorList>
            <person name="Vergara E."/>
            <person name="Pakostova E."/>
            <person name="Johnson D.B."/>
            <person name="Holmes D.S."/>
        </authorList>
    </citation>
    <scope>NUCLEOTIDE SEQUENCE</scope>
    <source>
        <strain evidence="8">S0AB</strain>
    </source>
</reference>
<feature type="modified residue" description="N6-(pyridoxal phosphate)lysine" evidence="4 5">
    <location>
        <position position="26"/>
    </location>
</feature>
<dbReference type="PROSITE" id="PS00395">
    <property type="entry name" value="ALANINE_RACEMASE"/>
    <property type="match status" value="1"/>
</dbReference>
<dbReference type="FunFam" id="3.20.20.10:FF:000002">
    <property type="entry name" value="Alanine racemase"/>
    <property type="match status" value="1"/>
</dbReference>
<dbReference type="GO" id="GO:0005829">
    <property type="term" value="C:cytosol"/>
    <property type="evidence" value="ECO:0007669"/>
    <property type="project" value="TreeGrafter"/>
</dbReference>
<organism evidence="8 9">
    <name type="scientific">Sulfoacidibacillus ferrooxidans</name>
    <dbReference type="NCBI Taxonomy" id="2005001"/>
    <lineage>
        <taxon>Bacteria</taxon>
        <taxon>Bacillati</taxon>
        <taxon>Bacillota</taxon>
        <taxon>Bacilli</taxon>
        <taxon>Bacillales</taxon>
        <taxon>Alicyclobacillaceae</taxon>
        <taxon>Sulfoacidibacillus</taxon>
    </lineage>
</organism>
<feature type="active site" description="Proton acceptor; specific for D-alanine" evidence="4">
    <location>
        <position position="26"/>
    </location>
</feature>
<accession>A0A9X1V9C4</accession>
<dbReference type="Proteomes" id="UP001139263">
    <property type="component" value="Unassembled WGS sequence"/>
</dbReference>
<comment type="similarity">
    <text evidence="4">Belongs to the alanine racemase family.</text>
</comment>
<dbReference type="SUPFAM" id="SSF50621">
    <property type="entry name" value="Alanine racemase C-terminal domain-like"/>
    <property type="match status" value="1"/>
</dbReference>
<dbReference type="NCBIfam" id="TIGR00492">
    <property type="entry name" value="alr"/>
    <property type="match status" value="1"/>
</dbReference>
<dbReference type="Pfam" id="PF00842">
    <property type="entry name" value="Ala_racemase_C"/>
    <property type="match status" value="1"/>
</dbReference>
<comment type="catalytic activity">
    <reaction evidence="4">
        <text>L-alanine = D-alanine</text>
        <dbReference type="Rhea" id="RHEA:20249"/>
        <dbReference type="ChEBI" id="CHEBI:57416"/>
        <dbReference type="ChEBI" id="CHEBI:57972"/>
        <dbReference type="EC" id="5.1.1.1"/>
    </reaction>
</comment>
<dbReference type="InterPro" id="IPR000821">
    <property type="entry name" value="Ala_racemase"/>
</dbReference>
<dbReference type="PANTHER" id="PTHR30511:SF0">
    <property type="entry name" value="ALANINE RACEMASE, CATABOLIC-RELATED"/>
    <property type="match status" value="1"/>
</dbReference>
<name>A0A9X1V9C4_9BACL</name>
<evidence type="ECO:0000256" key="5">
    <source>
        <dbReference type="PIRSR" id="PIRSR600821-50"/>
    </source>
</evidence>
<dbReference type="GO" id="GO:0030632">
    <property type="term" value="P:D-alanine biosynthetic process"/>
    <property type="evidence" value="ECO:0007669"/>
    <property type="project" value="UniProtKB-UniRule"/>
</dbReference>
<dbReference type="Pfam" id="PF01168">
    <property type="entry name" value="Ala_racemase_N"/>
    <property type="match status" value="1"/>
</dbReference>
<feature type="binding site" evidence="4 6">
    <location>
        <position position="124"/>
    </location>
    <ligand>
        <name>substrate</name>
    </ligand>
</feature>
<dbReference type="EC" id="5.1.1.1" evidence="4"/>
<dbReference type="SMART" id="SM01005">
    <property type="entry name" value="Ala_racemase_C"/>
    <property type="match status" value="1"/>
</dbReference>
<feature type="binding site" evidence="4 6">
    <location>
        <position position="317"/>
    </location>
    <ligand>
        <name>substrate</name>
    </ligand>
</feature>
<evidence type="ECO:0000256" key="1">
    <source>
        <dbReference type="ARBA" id="ARBA00001933"/>
    </source>
</evidence>
<keyword evidence="9" id="KW-1185">Reference proteome</keyword>
<dbReference type="HAMAP" id="MF_01201">
    <property type="entry name" value="Ala_racemase"/>
    <property type="match status" value="1"/>
</dbReference>
<comment type="pathway">
    <text evidence="4">Amino-acid biosynthesis; D-alanine biosynthesis; D-alanine from L-alanine: step 1/1.</text>
</comment>
<evidence type="ECO:0000256" key="4">
    <source>
        <dbReference type="HAMAP-Rule" id="MF_01201"/>
    </source>
</evidence>
<evidence type="ECO:0000313" key="9">
    <source>
        <dbReference type="Proteomes" id="UP001139263"/>
    </source>
</evidence>
<comment type="function">
    <text evidence="4">Catalyzes the interconversion of L-alanine and D-alanine. May also act on other amino acids.</text>
</comment>
<evidence type="ECO:0000256" key="2">
    <source>
        <dbReference type="ARBA" id="ARBA00022898"/>
    </source>
</evidence>
<dbReference type="SUPFAM" id="SSF51419">
    <property type="entry name" value="PLP-binding barrel"/>
    <property type="match status" value="1"/>
</dbReference>
<dbReference type="CDD" id="cd00430">
    <property type="entry name" value="PLPDE_III_AR"/>
    <property type="match status" value="1"/>
</dbReference>
<keyword evidence="2 4" id="KW-0663">Pyridoxal phosphate</keyword>
<dbReference type="InterPro" id="IPR020622">
    <property type="entry name" value="Ala_racemase_pyridoxalP-BS"/>
</dbReference>
<dbReference type="EMBL" id="JALBUF010000006">
    <property type="protein sequence ID" value="MCI0183723.1"/>
    <property type="molecule type" value="Genomic_DNA"/>
</dbReference>
<evidence type="ECO:0000259" key="7">
    <source>
        <dbReference type="SMART" id="SM01005"/>
    </source>
</evidence>
<proteinExistence type="inferred from homology"/>
<sequence length="384" mass="42064">MQHFAHNVSILKKQLLPHVRFMATVKADAYGHGAVEISKTALRAGAQQLGVASFEEGAVLREASITADILVFGALSEEGASAALAHRLTASVGSMQDLLWLQEAAEACHKQARIHVKIDTGMTRLGLRHIEDVVQLVQVANESSRIILEGIYTHFATSDEELFELLEPSDQENGSTIVPFVEQQRMRFEEVLQAVRELGIIIPIVHAANSAAALRNPRYQYDMVRFGIAMYGYQPLPIVDADLTLHSVMAVRSRITRIVDIMPGEAVSYGRTYIATRPEVIATVAIGYGDGIPRDLSNLGRVLVNGQCAQIVGRVCMDQLMIKVTDLVVQVGDIVTLYGADEGCGSILQATEQLDTIPYELLCRITARVPRVIIPAENLAEDRQ</sequence>
<comment type="caution">
    <text evidence="8">The sequence shown here is derived from an EMBL/GenBank/DDBJ whole genome shotgun (WGS) entry which is preliminary data.</text>
</comment>
<dbReference type="Gene3D" id="2.40.37.10">
    <property type="entry name" value="Lyase, Ornithine Decarboxylase, Chain A, domain 1"/>
    <property type="match status" value="1"/>
</dbReference>
<dbReference type="InterPro" id="IPR001608">
    <property type="entry name" value="Ala_racemase_N"/>
</dbReference>
<feature type="active site" description="Proton acceptor; specific for L-alanine" evidence="4">
    <location>
        <position position="269"/>
    </location>
</feature>
<dbReference type="PANTHER" id="PTHR30511">
    <property type="entry name" value="ALANINE RACEMASE"/>
    <property type="match status" value="1"/>
</dbReference>
<comment type="cofactor">
    <cofactor evidence="1 4 5">
        <name>pyridoxal 5'-phosphate</name>
        <dbReference type="ChEBI" id="CHEBI:597326"/>
    </cofactor>
</comment>
<feature type="domain" description="Alanine racemase C-terminal" evidence="7">
    <location>
        <begin position="248"/>
        <end position="374"/>
    </location>
</feature>
<dbReference type="PRINTS" id="PR00992">
    <property type="entry name" value="ALARACEMASE"/>
</dbReference>
<protein>
    <recommendedName>
        <fullName evidence="4">Alanine racemase</fullName>
        <ecNumber evidence="4">5.1.1.1</ecNumber>
    </recommendedName>
</protein>
<gene>
    <name evidence="8" type="primary">alr</name>
    <name evidence="8" type="ORF">MM817_02014</name>
</gene>
<dbReference type="AlphaFoldDB" id="A0A9X1V9C4"/>
<dbReference type="GO" id="GO:0030170">
    <property type="term" value="F:pyridoxal phosphate binding"/>
    <property type="evidence" value="ECO:0007669"/>
    <property type="project" value="UniProtKB-UniRule"/>
</dbReference>
<dbReference type="GO" id="GO:0008784">
    <property type="term" value="F:alanine racemase activity"/>
    <property type="evidence" value="ECO:0007669"/>
    <property type="project" value="UniProtKB-UniRule"/>
</dbReference>
<dbReference type="InterPro" id="IPR011079">
    <property type="entry name" value="Ala_racemase_C"/>
</dbReference>
<dbReference type="InterPro" id="IPR009006">
    <property type="entry name" value="Ala_racemase/Decarboxylase_C"/>
</dbReference>
<dbReference type="InterPro" id="IPR029066">
    <property type="entry name" value="PLP-binding_barrel"/>
</dbReference>
<dbReference type="Gene3D" id="3.20.20.10">
    <property type="entry name" value="Alanine racemase"/>
    <property type="match status" value="1"/>
</dbReference>
<evidence type="ECO:0000256" key="3">
    <source>
        <dbReference type="ARBA" id="ARBA00023235"/>
    </source>
</evidence>
<evidence type="ECO:0000313" key="8">
    <source>
        <dbReference type="EMBL" id="MCI0183723.1"/>
    </source>
</evidence>